<sequence>MQSIHLPKEQLSHLYSICGLLAWDEVNHLGKTVNHHKDRVISPLCSRQPQHEIHANINPWLLWNGQRHIETGISCGTLRKLTSPAPLHIYVHFLDNGRPKVRGLHQLQSAITPNMSLSMQLSNNQQSRAAIRNAKLVASK</sequence>
<accession>A0AAP0JK39</accession>
<protein>
    <submittedName>
        <fullName evidence="1">Uncharacterized protein</fullName>
    </submittedName>
</protein>
<keyword evidence="2" id="KW-1185">Reference proteome</keyword>
<comment type="caution">
    <text evidence="1">The sequence shown here is derived from an EMBL/GenBank/DDBJ whole genome shotgun (WGS) entry which is preliminary data.</text>
</comment>
<evidence type="ECO:0000313" key="1">
    <source>
        <dbReference type="EMBL" id="KAK9135531.1"/>
    </source>
</evidence>
<evidence type="ECO:0000313" key="2">
    <source>
        <dbReference type="Proteomes" id="UP001420932"/>
    </source>
</evidence>
<dbReference type="Proteomes" id="UP001420932">
    <property type="component" value="Unassembled WGS sequence"/>
</dbReference>
<organism evidence="1 2">
    <name type="scientific">Stephania yunnanensis</name>
    <dbReference type="NCBI Taxonomy" id="152371"/>
    <lineage>
        <taxon>Eukaryota</taxon>
        <taxon>Viridiplantae</taxon>
        <taxon>Streptophyta</taxon>
        <taxon>Embryophyta</taxon>
        <taxon>Tracheophyta</taxon>
        <taxon>Spermatophyta</taxon>
        <taxon>Magnoliopsida</taxon>
        <taxon>Ranunculales</taxon>
        <taxon>Menispermaceae</taxon>
        <taxon>Menispermoideae</taxon>
        <taxon>Cissampelideae</taxon>
        <taxon>Stephania</taxon>
    </lineage>
</organism>
<reference evidence="1 2" key="1">
    <citation type="submission" date="2024-01" db="EMBL/GenBank/DDBJ databases">
        <title>Genome assemblies of Stephania.</title>
        <authorList>
            <person name="Yang L."/>
        </authorList>
    </citation>
    <scope>NUCLEOTIDE SEQUENCE [LARGE SCALE GENOMIC DNA]</scope>
    <source>
        <strain evidence="1">YNDBR</strain>
        <tissue evidence="1">Leaf</tissue>
    </source>
</reference>
<dbReference type="AlphaFoldDB" id="A0AAP0JK39"/>
<gene>
    <name evidence="1" type="ORF">Syun_014861</name>
</gene>
<dbReference type="EMBL" id="JBBNAF010000006">
    <property type="protein sequence ID" value="KAK9135531.1"/>
    <property type="molecule type" value="Genomic_DNA"/>
</dbReference>
<proteinExistence type="predicted"/>
<name>A0AAP0JK39_9MAGN</name>